<proteinExistence type="predicted"/>
<dbReference type="CDD" id="cd07005">
    <property type="entry name" value="cupin_WbuC-like"/>
    <property type="match status" value="1"/>
</dbReference>
<gene>
    <name evidence="2" type="ORF">KP004_07330</name>
</gene>
<protein>
    <submittedName>
        <fullName evidence="2">WbuC family cupin fold metalloprotein</fullName>
    </submittedName>
</protein>
<dbReference type="RefSeq" id="WP_216801681.1">
    <property type="nucleotide sequence ID" value="NZ_CP076723.1"/>
</dbReference>
<keyword evidence="3" id="KW-1185">Reference proteome</keyword>
<organism evidence="2 3">
    <name type="scientific">Geomonas oryzisoli</name>
    <dbReference type="NCBI Taxonomy" id="2847992"/>
    <lineage>
        <taxon>Bacteria</taxon>
        <taxon>Pseudomonadati</taxon>
        <taxon>Thermodesulfobacteriota</taxon>
        <taxon>Desulfuromonadia</taxon>
        <taxon>Geobacterales</taxon>
        <taxon>Geobacteraceae</taxon>
        <taxon>Geomonas</taxon>
    </lineage>
</organism>
<dbReference type="EMBL" id="CP076723">
    <property type="protein sequence ID" value="QWV94979.1"/>
    <property type="molecule type" value="Genomic_DNA"/>
</dbReference>
<dbReference type="NCBIfam" id="TIGR04366">
    <property type="entry name" value="cupin_WbuC"/>
    <property type="match status" value="1"/>
</dbReference>
<feature type="domain" description="Cupin fold metalloprotein WbuC cupin" evidence="1">
    <location>
        <begin position="6"/>
        <end position="85"/>
    </location>
</feature>
<sequence length="163" mass="17828">MKKIGSDDLAGLSTQAQLSPRQRMNLNLHSDLADPVQRLAIAMEPGTYIRPHNHRQTWEILIPLQGRFVVLTFDDGGVVTERAVLGEGDCAVEIPVGGWHAVLSLDEGGVIFEVKRGPYAPFREEDFAAWSPAADDGAHGELMRWFRDAEVGERWSGCGGGCS</sequence>
<dbReference type="InterPro" id="IPR027565">
    <property type="entry name" value="Cupin_WbuC"/>
</dbReference>
<reference evidence="2 3" key="1">
    <citation type="submission" date="2021-06" db="EMBL/GenBank/DDBJ databases">
        <title>Gemonas diversity in paddy soil.</title>
        <authorList>
            <person name="Liu G."/>
        </authorList>
    </citation>
    <scope>NUCLEOTIDE SEQUENCE [LARGE SCALE GENOMIC DNA]</scope>
    <source>
        <strain evidence="2 3">RG10</strain>
    </source>
</reference>
<evidence type="ECO:0000313" key="3">
    <source>
        <dbReference type="Proteomes" id="UP000683557"/>
    </source>
</evidence>
<accession>A0ABX8JBN7</accession>
<dbReference type="InterPro" id="IPR046058">
    <property type="entry name" value="WbuC_cupin"/>
</dbReference>
<evidence type="ECO:0000259" key="1">
    <source>
        <dbReference type="Pfam" id="PF19480"/>
    </source>
</evidence>
<dbReference type="Proteomes" id="UP000683557">
    <property type="component" value="Chromosome"/>
</dbReference>
<dbReference type="Pfam" id="PF19480">
    <property type="entry name" value="DUF6016"/>
    <property type="match status" value="1"/>
</dbReference>
<evidence type="ECO:0000313" key="2">
    <source>
        <dbReference type="EMBL" id="QWV94979.1"/>
    </source>
</evidence>
<name>A0ABX8JBN7_9BACT</name>